<evidence type="ECO:0000313" key="2">
    <source>
        <dbReference type="Proteomes" id="UP000604481"/>
    </source>
</evidence>
<organism evidence="1 2">
    <name type="scientific">Chitinilyticum piscinae</name>
    <dbReference type="NCBI Taxonomy" id="2866724"/>
    <lineage>
        <taxon>Bacteria</taxon>
        <taxon>Pseudomonadati</taxon>
        <taxon>Pseudomonadota</taxon>
        <taxon>Betaproteobacteria</taxon>
        <taxon>Neisseriales</taxon>
        <taxon>Chitinibacteraceae</taxon>
        <taxon>Chitinilyticum</taxon>
    </lineage>
</organism>
<reference evidence="1 2" key="1">
    <citation type="submission" date="2020-10" db="EMBL/GenBank/DDBJ databases">
        <title>The genome sequence of Chitinilyticum litopenaei 4Y14.</title>
        <authorList>
            <person name="Liu Y."/>
        </authorList>
    </citation>
    <scope>NUCLEOTIDE SEQUENCE [LARGE SCALE GENOMIC DNA]</scope>
    <source>
        <strain evidence="1 2">4Y14</strain>
    </source>
</reference>
<name>A0A8J7FLP6_9NEIS</name>
<keyword evidence="2" id="KW-1185">Reference proteome</keyword>
<proteinExistence type="predicted"/>
<protein>
    <submittedName>
        <fullName evidence="1">Transporter substrate-binding domain-containing protein</fullName>
    </submittedName>
</protein>
<accession>A0A8J7FLP6</accession>
<evidence type="ECO:0000313" key="1">
    <source>
        <dbReference type="EMBL" id="MBE9610182.1"/>
    </source>
</evidence>
<dbReference type="Gene3D" id="3.40.190.10">
    <property type="entry name" value="Periplasmic binding protein-like II"/>
    <property type="match status" value="2"/>
</dbReference>
<dbReference type="SUPFAM" id="SSF53850">
    <property type="entry name" value="Periplasmic binding protein-like II"/>
    <property type="match status" value="1"/>
</dbReference>
<comment type="caution">
    <text evidence="1">The sequence shown here is derived from an EMBL/GenBank/DDBJ whole genome shotgun (WGS) entry which is preliminary data.</text>
</comment>
<dbReference type="RefSeq" id="WP_194116702.1">
    <property type="nucleotide sequence ID" value="NZ_JADFUA010000007.1"/>
</dbReference>
<dbReference type="Proteomes" id="UP000604481">
    <property type="component" value="Unassembled WGS sequence"/>
</dbReference>
<dbReference type="EMBL" id="JADFUA010000007">
    <property type="protein sequence ID" value="MBE9610182.1"/>
    <property type="molecule type" value="Genomic_DNA"/>
</dbReference>
<dbReference type="AlphaFoldDB" id="A0A8J7FLP6"/>
<sequence>MRALLLLLASFWLAIAEAAPRAVVLYGYYEYPPFVLPEEFSGGLSPLLAERMGALSGGRFTFTLQMVPRKRISSLLEEPQWRGVVSWANPVWFADERQQRYSWSPALLRDADLVLFRADLPLEWEGPQTLQGRRLGGLLGHRYAELDDWIADGRIAREDVSTLEANVRKLMAGRIDATFIPASAYGWLKRQHPDLPVRSYRSSKPRNAYDRFLFTNPADAELAAYVKALPALLAGDPVWRKRLDELGLEPAPISGSKSP</sequence>
<gene>
    <name evidence="1" type="ORF">INR99_12600</name>
</gene>